<dbReference type="SUPFAM" id="SSF49329">
    <property type="entry name" value="Cu,Zn superoxide dismutase-like"/>
    <property type="match status" value="1"/>
</dbReference>
<comment type="subcellular location">
    <subcellularLocation>
        <location evidence="2">Cell membrane</location>
        <topology evidence="2">Multi-pass membrane protein</topology>
    </subcellularLocation>
    <subcellularLocation>
        <location evidence="1">Secreted</location>
    </subcellularLocation>
</comment>
<evidence type="ECO:0000256" key="2">
    <source>
        <dbReference type="ARBA" id="ARBA00004651"/>
    </source>
</evidence>
<evidence type="ECO:0000256" key="5">
    <source>
        <dbReference type="ARBA" id="ARBA00022525"/>
    </source>
</evidence>
<dbReference type="SUPFAM" id="SSF143865">
    <property type="entry name" value="CorA soluble domain-like"/>
    <property type="match status" value="1"/>
</dbReference>
<evidence type="ECO:0000256" key="3">
    <source>
        <dbReference type="ARBA" id="ARBA00010457"/>
    </source>
</evidence>
<feature type="compositionally biased region" description="Polar residues" evidence="8">
    <location>
        <begin position="196"/>
        <end position="218"/>
    </location>
</feature>
<dbReference type="Proteomes" id="UP001161017">
    <property type="component" value="Unassembled WGS sequence"/>
</dbReference>
<comment type="similarity">
    <text evidence="3">Belongs to the Cu-Zn superoxide dismutase family.</text>
</comment>
<gene>
    <name evidence="10" type="ORF">OHK93_001786</name>
</gene>
<organism evidence="10 11">
    <name type="scientific">Ramalina farinacea</name>
    <dbReference type="NCBI Taxonomy" id="258253"/>
    <lineage>
        <taxon>Eukaryota</taxon>
        <taxon>Fungi</taxon>
        <taxon>Dikarya</taxon>
        <taxon>Ascomycota</taxon>
        <taxon>Pezizomycotina</taxon>
        <taxon>Lecanoromycetes</taxon>
        <taxon>OSLEUM clade</taxon>
        <taxon>Lecanoromycetidae</taxon>
        <taxon>Lecanorales</taxon>
        <taxon>Lecanorineae</taxon>
        <taxon>Ramalinaceae</taxon>
        <taxon>Ramalina</taxon>
    </lineage>
</organism>
<keyword evidence="6" id="KW-0049">Antioxidant</keyword>
<accession>A0AA43QR16</accession>
<dbReference type="GO" id="GO:0015087">
    <property type="term" value="F:cobalt ion transmembrane transporter activity"/>
    <property type="evidence" value="ECO:0007669"/>
    <property type="project" value="TreeGrafter"/>
</dbReference>
<dbReference type="EC" id="1.15.1.1" evidence="4"/>
<dbReference type="PANTHER" id="PTHR46494:SF1">
    <property type="entry name" value="CORA FAMILY METAL ION TRANSPORTER (EUROFUNG)"/>
    <property type="match status" value="1"/>
</dbReference>
<evidence type="ECO:0000256" key="9">
    <source>
        <dbReference type="SAM" id="Phobius"/>
    </source>
</evidence>
<reference evidence="10" key="1">
    <citation type="journal article" date="2023" name="Genome Biol. Evol.">
        <title>First Whole Genome Sequence and Flow Cytometry Genome Size Data for the Lichen-Forming Fungus Ramalina farinacea (Ascomycota).</title>
        <authorList>
            <person name="Llewellyn T."/>
            <person name="Mian S."/>
            <person name="Hill R."/>
            <person name="Leitch I.J."/>
            <person name="Gaya E."/>
        </authorList>
    </citation>
    <scope>NUCLEOTIDE SEQUENCE</scope>
    <source>
        <strain evidence="10">LIQ254RAFAR</strain>
    </source>
</reference>
<comment type="catalytic activity">
    <reaction evidence="7">
        <text>2 superoxide + 2 H(+) = H2O2 + O2</text>
        <dbReference type="Rhea" id="RHEA:20696"/>
        <dbReference type="ChEBI" id="CHEBI:15378"/>
        <dbReference type="ChEBI" id="CHEBI:15379"/>
        <dbReference type="ChEBI" id="CHEBI:16240"/>
        <dbReference type="ChEBI" id="CHEBI:18421"/>
        <dbReference type="EC" id="1.15.1.1"/>
    </reaction>
</comment>
<dbReference type="GO" id="GO:0050897">
    <property type="term" value="F:cobalt ion binding"/>
    <property type="evidence" value="ECO:0007669"/>
    <property type="project" value="TreeGrafter"/>
</dbReference>
<evidence type="ECO:0000256" key="6">
    <source>
        <dbReference type="ARBA" id="ARBA00022862"/>
    </source>
</evidence>
<feature type="region of interest" description="Disordered" evidence="8">
    <location>
        <begin position="395"/>
        <end position="423"/>
    </location>
</feature>
<comment type="caution">
    <text evidence="10">The sequence shown here is derived from an EMBL/GenBank/DDBJ whole genome shotgun (WGS) entry which is preliminary data.</text>
</comment>
<dbReference type="InterPro" id="IPR045861">
    <property type="entry name" value="CorA_cytoplasmic_dom"/>
</dbReference>
<dbReference type="EMBL" id="JAPUFD010000012">
    <property type="protein sequence ID" value="MDI1490582.1"/>
    <property type="molecule type" value="Genomic_DNA"/>
</dbReference>
<sequence>MGFDKLPNFDDLDDPGVYRKSYSFLKKVESLNFVVEFDDSQAYVAQDLGKSEIQALLDTERKSSPVTRWISIFGPERQQDLIKTLGRKYHLSPRLIGIICAKPATPQLVREESTLKQRGQDCTQSWPRKSFNVSSRVQAADAEKNSAGDQSDSEAGGMDLSHYNIVDEVWHYCSTDWSSKSVCIGYNALSGMSVETPTEYSNDEGSSAAKRQSSVGKNTKNKPNGRRVWTWLLLCDDNTVISIQENLFPRCKDDLSHEQAETLNSARRNLRNVFRQLSKVNADWRARHPLHTLDLRNEPDTSQPLKPAGTMSDTPGLLFYYLFDDWYTTYGLVAKEEQRYSTVLNRLRERMFEKAVVARIQQLHETGRQLAVLKRMYQSYALIIERIVKRYKAPKDVNAKDNPSNRSDAGSGEHVGEAASDGEDETFRAPLTAKAIVKFERLKDRIELYALSEIQECLDEKESLVFLIRGYVSGTSASNGTGVVFTVNLFGFPTEALGPFLYHIHDQPVPANGNCTATLAHLDPYVRGEVPPCDATQPQTCQVGDLAGKHGNITSPGLQTSYTDLYVSSAAGLGSFFGNRSLVVHSSNTTRLTCASFVLSNSSTTNGTNTTTVTPPTPTVSPFTGGAATNFAGATAIVGAAVAVMAFFL</sequence>
<dbReference type="GO" id="GO:0015095">
    <property type="term" value="F:magnesium ion transmembrane transporter activity"/>
    <property type="evidence" value="ECO:0007669"/>
    <property type="project" value="TreeGrafter"/>
</dbReference>
<keyword evidence="9" id="KW-0472">Membrane</keyword>
<dbReference type="Gene3D" id="2.60.40.200">
    <property type="entry name" value="Superoxide dismutase, copper/zinc binding domain"/>
    <property type="match status" value="1"/>
</dbReference>
<dbReference type="FunFam" id="2.60.40.200:FF:000007">
    <property type="entry name" value="Cell surface Cu-only superoxide dismutase 5"/>
    <property type="match status" value="1"/>
</dbReference>
<keyword evidence="5" id="KW-0964">Secreted</keyword>
<dbReference type="AlphaFoldDB" id="A0AA43QR16"/>
<evidence type="ECO:0000256" key="8">
    <source>
        <dbReference type="SAM" id="MobiDB-lite"/>
    </source>
</evidence>
<evidence type="ECO:0000256" key="7">
    <source>
        <dbReference type="ARBA" id="ARBA00049204"/>
    </source>
</evidence>
<keyword evidence="11" id="KW-1185">Reference proteome</keyword>
<dbReference type="GO" id="GO:0005886">
    <property type="term" value="C:plasma membrane"/>
    <property type="evidence" value="ECO:0007669"/>
    <property type="project" value="UniProtKB-SubCell"/>
</dbReference>
<dbReference type="GO" id="GO:0005576">
    <property type="term" value="C:extracellular region"/>
    <property type="evidence" value="ECO:0007669"/>
    <property type="project" value="UniProtKB-SubCell"/>
</dbReference>
<protein>
    <recommendedName>
        <fullName evidence="4">superoxide dismutase</fullName>
        <ecNumber evidence="4">1.15.1.1</ecNumber>
    </recommendedName>
</protein>
<name>A0AA43QR16_9LECA</name>
<dbReference type="GO" id="GO:0004784">
    <property type="term" value="F:superoxide dismutase activity"/>
    <property type="evidence" value="ECO:0007669"/>
    <property type="project" value="UniProtKB-EC"/>
</dbReference>
<evidence type="ECO:0000313" key="11">
    <source>
        <dbReference type="Proteomes" id="UP001161017"/>
    </source>
</evidence>
<feature type="transmembrane region" description="Helical" evidence="9">
    <location>
        <begin position="627"/>
        <end position="648"/>
    </location>
</feature>
<keyword evidence="9" id="KW-0812">Transmembrane</keyword>
<evidence type="ECO:0000313" key="10">
    <source>
        <dbReference type="EMBL" id="MDI1490582.1"/>
    </source>
</evidence>
<proteinExistence type="inferred from homology"/>
<dbReference type="GO" id="GO:0000287">
    <property type="term" value="F:magnesium ion binding"/>
    <property type="evidence" value="ECO:0007669"/>
    <property type="project" value="TreeGrafter"/>
</dbReference>
<evidence type="ECO:0000256" key="4">
    <source>
        <dbReference type="ARBA" id="ARBA00012682"/>
    </source>
</evidence>
<feature type="region of interest" description="Disordered" evidence="8">
    <location>
        <begin position="196"/>
        <end position="221"/>
    </location>
</feature>
<feature type="region of interest" description="Disordered" evidence="8">
    <location>
        <begin position="133"/>
        <end position="157"/>
    </location>
</feature>
<keyword evidence="9" id="KW-1133">Transmembrane helix</keyword>
<evidence type="ECO:0000256" key="1">
    <source>
        <dbReference type="ARBA" id="ARBA00004613"/>
    </source>
</evidence>
<dbReference type="PANTHER" id="PTHR46494">
    <property type="entry name" value="CORA FAMILY METAL ION TRANSPORTER (EUROFUNG)"/>
    <property type="match status" value="1"/>
</dbReference>
<dbReference type="InterPro" id="IPR036423">
    <property type="entry name" value="SOD-like_Cu/Zn_dom_sf"/>
</dbReference>